<keyword evidence="1" id="KW-0808">Transferase</keyword>
<proteinExistence type="predicted"/>
<dbReference type="InterPro" id="IPR007666">
    <property type="entry name" value="ADP_PFK/GK"/>
</dbReference>
<dbReference type="AlphaFoldDB" id="A0A3N0XIS9"/>
<keyword evidence="6" id="KW-0732">Signal</keyword>
<keyword evidence="5" id="KW-0324">Glycolysis</keyword>
<sequence>MWRKAVLVAVLALGMGYLFHTDPELPAYVLNYVSEFLPQLEPSGGSELRPPALEEAISRAWQTLITAPARRWGRVAVGVNACVDVVVSGVGLLQSLALEPGSGRDHEMLRSKEDLKEAFIHYMGKGAAAERFFSDKEVFQRIARAAAEYPGAQVRNKVFYGPYSSFSSGHEISQSLSTLKAVRQLYVGGNAALIGQKLASNPQLVVLLCGPVGPKLHDMLDEQIVVPPESLQETDEFHLILEYKLGEQWGSSRAPQANRFILSHDVSNGEMSMLETFVASLEEFQPDLVVLSGLHMMEGMGRDLWEERLKEAVVAISDVRNEVPIHLELASMTDRDYMNRILQEVMPIVNSIGLNEQELLFLTQSGGGPHADLTSWDGIPDVGRVSDILLWVLEQHGRADPESEADLTRIHFHTLAYHILATVDGHWGNQVAAVAAGARVASSQACGLQVVDINKVVLKAPLNFYSSFSEPRESLSVDPTRPVATWHRGNVSFHFTPVLVCKQPLRTVGLGDAISAEGLLFSEVTPPSEL</sequence>
<evidence type="ECO:0000256" key="1">
    <source>
        <dbReference type="ARBA" id="ARBA00022679"/>
    </source>
</evidence>
<dbReference type="Gene3D" id="3.40.1190.20">
    <property type="match status" value="1"/>
</dbReference>
<keyword evidence="2" id="KW-0479">Metal-binding</keyword>
<dbReference type="GO" id="GO:0046872">
    <property type="term" value="F:metal ion binding"/>
    <property type="evidence" value="ECO:0007669"/>
    <property type="project" value="UniProtKB-KW"/>
</dbReference>
<dbReference type="PANTHER" id="PTHR21208">
    <property type="entry name" value="ADP-DEPENDENT GLUCOKINASE"/>
    <property type="match status" value="1"/>
</dbReference>
<keyword evidence="3 7" id="KW-0418">Kinase</keyword>
<evidence type="ECO:0000256" key="5">
    <source>
        <dbReference type="ARBA" id="ARBA00023152"/>
    </source>
</evidence>
<evidence type="ECO:0000256" key="6">
    <source>
        <dbReference type="SAM" id="SignalP"/>
    </source>
</evidence>
<evidence type="ECO:0000256" key="3">
    <source>
        <dbReference type="ARBA" id="ARBA00022777"/>
    </source>
</evidence>
<dbReference type="GO" id="GO:0006006">
    <property type="term" value="P:glucose metabolic process"/>
    <property type="evidence" value="ECO:0007669"/>
    <property type="project" value="TreeGrafter"/>
</dbReference>
<dbReference type="GO" id="GO:0043843">
    <property type="term" value="F:ADP-specific glucokinase activity"/>
    <property type="evidence" value="ECO:0007669"/>
    <property type="project" value="TreeGrafter"/>
</dbReference>
<protein>
    <submittedName>
        <fullName evidence="7">ADP-dependent glucokinase</fullName>
    </submittedName>
</protein>
<dbReference type="EMBL" id="RJVU01072345">
    <property type="protein sequence ID" value="ROI37113.1"/>
    <property type="molecule type" value="Genomic_DNA"/>
</dbReference>
<dbReference type="SUPFAM" id="SSF53613">
    <property type="entry name" value="Ribokinase-like"/>
    <property type="match status" value="1"/>
</dbReference>
<dbReference type="GO" id="GO:0005783">
    <property type="term" value="C:endoplasmic reticulum"/>
    <property type="evidence" value="ECO:0007669"/>
    <property type="project" value="TreeGrafter"/>
</dbReference>
<feature type="signal peptide" evidence="6">
    <location>
        <begin position="1"/>
        <end position="20"/>
    </location>
</feature>
<dbReference type="Proteomes" id="UP000281406">
    <property type="component" value="Unassembled WGS sequence"/>
</dbReference>
<evidence type="ECO:0000313" key="7">
    <source>
        <dbReference type="EMBL" id="ROI37113.1"/>
    </source>
</evidence>
<dbReference type="Pfam" id="PF04587">
    <property type="entry name" value="ADP_PFK_GK"/>
    <property type="match status" value="2"/>
</dbReference>
<dbReference type="PANTHER" id="PTHR21208:SF0">
    <property type="entry name" value="ADP-DEPENDENT GLUCOKINASE"/>
    <property type="match status" value="1"/>
</dbReference>
<evidence type="ECO:0000256" key="4">
    <source>
        <dbReference type="ARBA" id="ARBA00022842"/>
    </source>
</evidence>
<feature type="chain" id="PRO_5018001589" evidence="6">
    <location>
        <begin position="21"/>
        <end position="530"/>
    </location>
</feature>
<keyword evidence="4" id="KW-0460">Magnesium</keyword>
<gene>
    <name evidence="7" type="ORF">DPX16_3051</name>
</gene>
<dbReference type="InterPro" id="IPR029056">
    <property type="entry name" value="Ribokinase-like"/>
</dbReference>
<evidence type="ECO:0000313" key="8">
    <source>
        <dbReference type="Proteomes" id="UP000281406"/>
    </source>
</evidence>
<organism evidence="7 8">
    <name type="scientific">Anabarilius grahami</name>
    <name type="common">Kanglang fish</name>
    <name type="synonym">Barilius grahami</name>
    <dbReference type="NCBI Taxonomy" id="495550"/>
    <lineage>
        <taxon>Eukaryota</taxon>
        <taxon>Metazoa</taxon>
        <taxon>Chordata</taxon>
        <taxon>Craniata</taxon>
        <taxon>Vertebrata</taxon>
        <taxon>Euteleostomi</taxon>
        <taxon>Actinopterygii</taxon>
        <taxon>Neopterygii</taxon>
        <taxon>Teleostei</taxon>
        <taxon>Ostariophysi</taxon>
        <taxon>Cypriniformes</taxon>
        <taxon>Xenocyprididae</taxon>
        <taxon>Xenocypridinae</taxon>
        <taxon>Xenocypridinae incertae sedis</taxon>
        <taxon>Anabarilius</taxon>
    </lineage>
</organism>
<name>A0A3N0XIS9_ANAGA</name>
<keyword evidence="8" id="KW-1185">Reference proteome</keyword>
<comment type="caution">
    <text evidence="7">The sequence shown here is derived from an EMBL/GenBank/DDBJ whole genome shotgun (WGS) entry which is preliminary data.</text>
</comment>
<dbReference type="PROSITE" id="PS51255">
    <property type="entry name" value="ADPK"/>
    <property type="match status" value="1"/>
</dbReference>
<evidence type="ECO:0000256" key="2">
    <source>
        <dbReference type="ARBA" id="ARBA00022723"/>
    </source>
</evidence>
<dbReference type="OrthoDB" id="5847021at2759"/>
<accession>A0A3N0XIS9</accession>
<dbReference type="GO" id="GO:0006096">
    <property type="term" value="P:glycolytic process"/>
    <property type="evidence" value="ECO:0007669"/>
    <property type="project" value="UniProtKB-KW"/>
</dbReference>
<reference evidence="7 8" key="1">
    <citation type="submission" date="2018-10" db="EMBL/GenBank/DDBJ databases">
        <title>Genome assembly for a Yunnan-Guizhou Plateau 3E fish, Anabarilius grahami (Regan), and its evolutionary and genetic applications.</title>
        <authorList>
            <person name="Jiang W."/>
        </authorList>
    </citation>
    <scope>NUCLEOTIDE SEQUENCE [LARGE SCALE GENOMIC DNA]</scope>
    <source>
        <strain evidence="7">AG-KIZ</strain>
        <tissue evidence="7">Muscle</tissue>
    </source>
</reference>